<organism evidence="2 3">
    <name type="scientific">Frondihabitans sucicola</name>
    <dbReference type="NCBI Taxonomy" id="1268041"/>
    <lineage>
        <taxon>Bacteria</taxon>
        <taxon>Bacillati</taxon>
        <taxon>Actinomycetota</taxon>
        <taxon>Actinomycetes</taxon>
        <taxon>Micrococcales</taxon>
        <taxon>Microbacteriaceae</taxon>
        <taxon>Frondihabitans</taxon>
    </lineage>
</organism>
<evidence type="ECO:0000313" key="3">
    <source>
        <dbReference type="Proteomes" id="UP001321486"/>
    </source>
</evidence>
<feature type="transmembrane region" description="Helical" evidence="1">
    <location>
        <begin position="82"/>
        <end position="103"/>
    </location>
</feature>
<keyword evidence="1" id="KW-0472">Membrane</keyword>
<keyword evidence="1" id="KW-0812">Transmembrane</keyword>
<reference evidence="3" key="1">
    <citation type="journal article" date="2019" name="Int. J. Syst. Evol. Microbiol.">
        <title>The Global Catalogue of Microorganisms (GCM) 10K type strain sequencing project: providing services to taxonomists for standard genome sequencing and annotation.</title>
        <authorList>
            <consortium name="The Broad Institute Genomics Platform"/>
            <consortium name="The Broad Institute Genome Sequencing Center for Infectious Disease"/>
            <person name="Wu L."/>
            <person name="Ma J."/>
        </authorList>
    </citation>
    <scope>NUCLEOTIDE SEQUENCE [LARGE SCALE GENOMIC DNA]</scope>
    <source>
        <strain evidence="3">NBRC 108728</strain>
    </source>
</reference>
<evidence type="ECO:0008006" key="4">
    <source>
        <dbReference type="Google" id="ProtNLM"/>
    </source>
</evidence>
<name>A0ABM8GKH1_9MICO</name>
<accession>A0ABM8GKH1</accession>
<keyword evidence="1" id="KW-1133">Transmembrane helix</keyword>
<dbReference type="EMBL" id="AP027732">
    <property type="protein sequence ID" value="BDZ48896.1"/>
    <property type="molecule type" value="Genomic_DNA"/>
</dbReference>
<proteinExistence type="predicted"/>
<dbReference type="RefSeq" id="WP_286345800.1">
    <property type="nucleotide sequence ID" value="NZ_AP027732.1"/>
</dbReference>
<protein>
    <recommendedName>
        <fullName evidence="4">Fluoride ion transporter CrcB</fullName>
    </recommendedName>
</protein>
<sequence length="197" mass="19945">MKDHASSFRLGRILVAVFAAGLVSGWGRSLSVRIGDQVDFHVPASLLLPLAAACIITGAVIDPVGPMGATSVRPLRRLAAARVASCTLAFAVGLALGLAAIGAPAADLGVAMRNAGLLLGLSLAAVSVIDLALAWLPSCAYTIICMVAGVGSDGTRVPWAVLLEQDAQATAPWIVSGGVLAVGASSVSTRLRRLQAR</sequence>
<dbReference type="Proteomes" id="UP001321486">
    <property type="component" value="Chromosome"/>
</dbReference>
<evidence type="ECO:0000313" key="2">
    <source>
        <dbReference type="EMBL" id="BDZ48896.1"/>
    </source>
</evidence>
<keyword evidence="3" id="KW-1185">Reference proteome</keyword>
<feature type="transmembrane region" description="Helical" evidence="1">
    <location>
        <begin position="115"/>
        <end position="136"/>
    </location>
</feature>
<gene>
    <name evidence="2" type="ORF">GCM10025867_11370</name>
</gene>
<feature type="transmembrane region" description="Helical" evidence="1">
    <location>
        <begin position="41"/>
        <end position="61"/>
    </location>
</feature>
<evidence type="ECO:0000256" key="1">
    <source>
        <dbReference type="SAM" id="Phobius"/>
    </source>
</evidence>